<dbReference type="EMBL" id="JBBPCC010000001">
    <property type="protein sequence ID" value="MEK8126523.1"/>
    <property type="molecule type" value="Genomic_DNA"/>
</dbReference>
<sequence>MVSIDGDRFRLRDWNHVKPTIYTKVLNYQTLNGANTEISTAIIDKDGRLYDTKNQSLGILTVRYSGNLQITTDVSFSRN</sequence>
<evidence type="ECO:0000313" key="2">
    <source>
        <dbReference type="Proteomes" id="UP001469365"/>
    </source>
</evidence>
<keyword evidence="2" id="KW-1185">Reference proteome</keyword>
<protein>
    <submittedName>
        <fullName evidence="1">Uncharacterized protein</fullName>
    </submittedName>
</protein>
<comment type="caution">
    <text evidence="1">The sequence shown here is derived from an EMBL/GenBank/DDBJ whole genome shotgun (WGS) entry which is preliminary data.</text>
</comment>
<proteinExistence type="predicted"/>
<dbReference type="Proteomes" id="UP001469365">
    <property type="component" value="Unassembled WGS sequence"/>
</dbReference>
<evidence type="ECO:0000313" key="1">
    <source>
        <dbReference type="EMBL" id="MEK8126523.1"/>
    </source>
</evidence>
<accession>A0ABU9DFJ4</accession>
<name>A0ABU9DFJ4_9BACL</name>
<organism evidence="1 2">
    <name type="scientific">Paenibacillus filicis</name>
    <dbReference type="NCBI Taxonomy" id="669464"/>
    <lineage>
        <taxon>Bacteria</taxon>
        <taxon>Bacillati</taxon>
        <taxon>Bacillota</taxon>
        <taxon>Bacilli</taxon>
        <taxon>Bacillales</taxon>
        <taxon>Paenibacillaceae</taxon>
        <taxon>Paenibacillus</taxon>
    </lineage>
</organism>
<dbReference type="RefSeq" id="WP_341413578.1">
    <property type="nucleotide sequence ID" value="NZ_JBBPCC010000001.1"/>
</dbReference>
<gene>
    <name evidence="1" type="ORF">WMW72_01200</name>
</gene>
<reference evidence="1 2" key="1">
    <citation type="submission" date="2024-04" db="EMBL/GenBank/DDBJ databases">
        <title>draft genome sequnece of Paenibacillus filicis.</title>
        <authorList>
            <person name="Kim D.-U."/>
        </authorList>
    </citation>
    <scope>NUCLEOTIDE SEQUENCE [LARGE SCALE GENOMIC DNA]</scope>
    <source>
        <strain evidence="1 2">KACC14197</strain>
    </source>
</reference>